<dbReference type="GO" id="GO:0016301">
    <property type="term" value="F:kinase activity"/>
    <property type="evidence" value="ECO:0007669"/>
    <property type="project" value="UniProtKB-KW"/>
</dbReference>
<evidence type="ECO:0000313" key="3">
    <source>
        <dbReference type="EMBL" id="GGE07364.1"/>
    </source>
</evidence>
<dbReference type="InterPro" id="IPR043129">
    <property type="entry name" value="ATPase_NBD"/>
</dbReference>
<feature type="transmembrane region" description="Helical" evidence="2">
    <location>
        <begin position="225"/>
        <end position="245"/>
    </location>
</feature>
<evidence type="ECO:0000313" key="4">
    <source>
        <dbReference type="Proteomes" id="UP000644699"/>
    </source>
</evidence>
<evidence type="ECO:0000256" key="2">
    <source>
        <dbReference type="SAM" id="Phobius"/>
    </source>
</evidence>
<dbReference type="InterPro" id="IPR036390">
    <property type="entry name" value="WH_DNA-bd_sf"/>
</dbReference>
<keyword evidence="2" id="KW-1133">Transmembrane helix</keyword>
<keyword evidence="3" id="KW-0808">Transferase</keyword>
<proteinExistence type="inferred from homology"/>
<sequence>MSETTAPSMSADDRLRGTNQSGLRAYNERAVLTLIRAEGVIAKAEIARRTGLSPQTASVIVRALEQEELVLREAPQRGRVGQPSVPMRLNPDGAFAVGLKIGRRSADMVLMDLVGTVRGRVRQTYPFPTLAGIAGFVGTAFAELAGRLDPARRARIAGIGVAIPFEIWDWAEEIGTPPGTMDEWREADMTALIGDLTGLAVHVANDGTAACAAEQVFGTLGSMDFVYFFIGTFVGGGIVVNGHLLPGRRNNAGALGSMPVPLPGGGLGQLINAASIHLLEKAMAEAGRDPRDLWRQENDWPELGDLAERWIEGVAAGLAHATVAASAVYDFECAVIDGSLPPAIRDRLVAATRDLMPRAHLPGLLPVEIRAGTIGTAARELGAASLPFFDRFLLDQRTIG</sequence>
<dbReference type="Pfam" id="PF00480">
    <property type="entry name" value="ROK"/>
    <property type="match status" value="1"/>
</dbReference>
<dbReference type="Proteomes" id="UP000644699">
    <property type="component" value="Unassembled WGS sequence"/>
</dbReference>
<dbReference type="SUPFAM" id="SSF46785">
    <property type="entry name" value="Winged helix' DNA-binding domain"/>
    <property type="match status" value="1"/>
</dbReference>
<dbReference type="SUPFAM" id="SSF53067">
    <property type="entry name" value="Actin-like ATPase domain"/>
    <property type="match status" value="1"/>
</dbReference>
<name>A0A916ZP82_9HYPH</name>
<keyword evidence="2" id="KW-0812">Transmembrane</keyword>
<dbReference type="AlphaFoldDB" id="A0A916ZP82"/>
<dbReference type="Pfam" id="PF13412">
    <property type="entry name" value="HTH_24"/>
    <property type="match status" value="1"/>
</dbReference>
<dbReference type="InterPro" id="IPR000600">
    <property type="entry name" value="ROK"/>
</dbReference>
<accession>A0A916ZP82</accession>
<protein>
    <submittedName>
        <fullName evidence="3">Sugar kinase</fullName>
    </submittedName>
</protein>
<comment type="similarity">
    <text evidence="1">Belongs to the ROK (NagC/XylR) family.</text>
</comment>
<organism evidence="3 4">
    <name type="scientific">Aureimonas endophytica</name>
    <dbReference type="NCBI Taxonomy" id="2027858"/>
    <lineage>
        <taxon>Bacteria</taxon>
        <taxon>Pseudomonadati</taxon>
        <taxon>Pseudomonadota</taxon>
        <taxon>Alphaproteobacteria</taxon>
        <taxon>Hyphomicrobiales</taxon>
        <taxon>Aurantimonadaceae</taxon>
        <taxon>Aureimonas</taxon>
    </lineage>
</organism>
<evidence type="ECO:0000256" key="1">
    <source>
        <dbReference type="ARBA" id="ARBA00006479"/>
    </source>
</evidence>
<dbReference type="PANTHER" id="PTHR18964">
    <property type="entry name" value="ROK (REPRESSOR, ORF, KINASE) FAMILY"/>
    <property type="match status" value="1"/>
</dbReference>
<dbReference type="EMBL" id="BMIQ01000004">
    <property type="protein sequence ID" value="GGE07364.1"/>
    <property type="molecule type" value="Genomic_DNA"/>
</dbReference>
<keyword evidence="2" id="KW-0472">Membrane</keyword>
<dbReference type="InterPro" id="IPR036388">
    <property type="entry name" value="WH-like_DNA-bd_sf"/>
</dbReference>
<gene>
    <name evidence="3" type="ORF">GCM10011390_28040</name>
</gene>
<dbReference type="PANTHER" id="PTHR18964:SF149">
    <property type="entry name" value="BIFUNCTIONAL UDP-N-ACETYLGLUCOSAMINE 2-EPIMERASE_N-ACETYLMANNOSAMINE KINASE"/>
    <property type="match status" value="1"/>
</dbReference>
<reference evidence="3" key="1">
    <citation type="journal article" date="2014" name="Int. J. Syst. Evol. Microbiol.">
        <title>Complete genome sequence of Corynebacterium casei LMG S-19264T (=DSM 44701T), isolated from a smear-ripened cheese.</title>
        <authorList>
            <consortium name="US DOE Joint Genome Institute (JGI-PGF)"/>
            <person name="Walter F."/>
            <person name="Albersmeier A."/>
            <person name="Kalinowski J."/>
            <person name="Ruckert C."/>
        </authorList>
    </citation>
    <scope>NUCLEOTIDE SEQUENCE</scope>
    <source>
        <strain evidence="3">CGMCC 1.15367</strain>
    </source>
</reference>
<dbReference type="RefSeq" id="WP_188909476.1">
    <property type="nucleotide sequence ID" value="NZ_BMIQ01000004.1"/>
</dbReference>
<comment type="caution">
    <text evidence="3">The sequence shown here is derived from an EMBL/GenBank/DDBJ whole genome shotgun (WGS) entry which is preliminary data.</text>
</comment>
<reference evidence="3" key="2">
    <citation type="submission" date="2020-09" db="EMBL/GenBank/DDBJ databases">
        <authorList>
            <person name="Sun Q."/>
            <person name="Zhou Y."/>
        </authorList>
    </citation>
    <scope>NUCLEOTIDE SEQUENCE</scope>
    <source>
        <strain evidence="3">CGMCC 1.15367</strain>
    </source>
</reference>
<dbReference type="Gene3D" id="3.30.420.40">
    <property type="match status" value="2"/>
</dbReference>
<keyword evidence="3" id="KW-0418">Kinase</keyword>
<dbReference type="Gene3D" id="1.10.10.10">
    <property type="entry name" value="Winged helix-like DNA-binding domain superfamily/Winged helix DNA-binding domain"/>
    <property type="match status" value="1"/>
</dbReference>
<keyword evidence="4" id="KW-1185">Reference proteome</keyword>